<protein>
    <submittedName>
        <fullName evidence="8">Glycosyltransferase</fullName>
        <ecNumber evidence="8">2.4.-.-</ecNumber>
    </submittedName>
</protein>
<dbReference type="Proteomes" id="UP000727907">
    <property type="component" value="Unassembled WGS sequence"/>
</dbReference>
<evidence type="ECO:0000256" key="6">
    <source>
        <dbReference type="ARBA" id="ARBA00023136"/>
    </source>
</evidence>
<keyword evidence="2 8" id="KW-0328">Glycosyltransferase</keyword>
<dbReference type="EC" id="2.4.-.-" evidence="8"/>
<evidence type="ECO:0000313" key="8">
    <source>
        <dbReference type="EMBL" id="MBU8875198.1"/>
    </source>
</evidence>
<reference evidence="8 9" key="1">
    <citation type="submission" date="2021-06" db="EMBL/GenBank/DDBJ databases">
        <authorList>
            <person name="Lee D.H."/>
        </authorList>
    </citation>
    <scope>NUCLEOTIDE SEQUENCE [LARGE SCALE GENOMIC DNA]</scope>
    <source>
        <strain evidence="8 9">MMS21-HV4-11</strain>
    </source>
</reference>
<feature type="transmembrane region" description="Helical" evidence="7">
    <location>
        <begin position="6"/>
        <end position="23"/>
    </location>
</feature>
<keyword evidence="9" id="KW-1185">Reference proteome</keyword>
<evidence type="ECO:0000313" key="9">
    <source>
        <dbReference type="Proteomes" id="UP000727907"/>
    </source>
</evidence>
<sequence>MEPGTLAWLGFGWWGLGTVIQWVSAGLARTPRKTAAGGRYRAQDFSIVAPMAGAEDATAAYVQALRRLADAGAEILICVARPDDGAVAPIRALWPDAPVLVGNDDTFNPKMNNVRKGLEAAARPVVALCDAGIGLDLDDLLRAAAPLATGTGLVLALKAAEAPGSFAAEVERAYIDGHQARFLFAADRLGIAVASGGVTLMTRETLEGIGNWRGFNRWIADDYSVTRSVRELGLETCLGAVMPRLPLGRRSWSAVWRRQVRWARTRLRLPVWPLVLWEPAIGWAATGGAGTIGLLGFGANAVVISAGWAVHTVGWLLAEKWFMTGRGLSFGMRAAAAALLREALAPVLIVSALWGRTIYWRGTDLGGQWRETSREPTRDAASGKSV</sequence>
<keyword evidence="3 8" id="KW-0808">Transferase</keyword>
<comment type="subcellular location">
    <subcellularLocation>
        <location evidence="1">Membrane</location>
        <topology evidence="1">Multi-pass membrane protein</topology>
    </subcellularLocation>
</comment>
<keyword evidence="5 7" id="KW-1133">Transmembrane helix</keyword>
<evidence type="ECO:0000256" key="3">
    <source>
        <dbReference type="ARBA" id="ARBA00022679"/>
    </source>
</evidence>
<proteinExistence type="predicted"/>
<accession>A0ABS6IKR7</accession>
<dbReference type="Pfam" id="PF13506">
    <property type="entry name" value="Glyco_transf_21"/>
    <property type="match status" value="1"/>
</dbReference>
<dbReference type="InterPro" id="IPR025993">
    <property type="entry name" value="Ceramide_glucosylTrfase"/>
</dbReference>
<evidence type="ECO:0000256" key="4">
    <source>
        <dbReference type="ARBA" id="ARBA00022692"/>
    </source>
</evidence>
<dbReference type="RefSeq" id="WP_216962065.1">
    <property type="nucleotide sequence ID" value="NZ_JAHOPB010000001.1"/>
</dbReference>
<evidence type="ECO:0000256" key="5">
    <source>
        <dbReference type="ARBA" id="ARBA00022989"/>
    </source>
</evidence>
<feature type="transmembrane region" description="Helical" evidence="7">
    <location>
        <begin position="292"/>
        <end position="318"/>
    </location>
</feature>
<dbReference type="EMBL" id="JAHOPB010000001">
    <property type="protein sequence ID" value="MBU8875198.1"/>
    <property type="molecule type" value="Genomic_DNA"/>
</dbReference>
<dbReference type="PANTHER" id="PTHR12726:SF0">
    <property type="entry name" value="CERAMIDE GLUCOSYLTRANSFERASE"/>
    <property type="match status" value="1"/>
</dbReference>
<feature type="transmembrane region" description="Helical" evidence="7">
    <location>
        <begin position="267"/>
        <end position="286"/>
    </location>
</feature>
<dbReference type="GO" id="GO:0016757">
    <property type="term" value="F:glycosyltransferase activity"/>
    <property type="evidence" value="ECO:0007669"/>
    <property type="project" value="UniProtKB-KW"/>
</dbReference>
<keyword evidence="4 7" id="KW-0812">Transmembrane</keyword>
<keyword evidence="6 7" id="KW-0472">Membrane</keyword>
<evidence type="ECO:0000256" key="1">
    <source>
        <dbReference type="ARBA" id="ARBA00004141"/>
    </source>
</evidence>
<name>A0ABS6IKR7_9HYPH</name>
<dbReference type="PANTHER" id="PTHR12726">
    <property type="entry name" value="CERAMIDE GLUCOSYLTRANSFERASE"/>
    <property type="match status" value="1"/>
</dbReference>
<organism evidence="8 9">
    <name type="scientific">Reyranella humidisoli</name>
    <dbReference type="NCBI Taxonomy" id="2849149"/>
    <lineage>
        <taxon>Bacteria</taxon>
        <taxon>Pseudomonadati</taxon>
        <taxon>Pseudomonadota</taxon>
        <taxon>Alphaproteobacteria</taxon>
        <taxon>Hyphomicrobiales</taxon>
        <taxon>Reyranellaceae</taxon>
        <taxon>Reyranella</taxon>
    </lineage>
</organism>
<gene>
    <name evidence="8" type="ORF">KQ910_15600</name>
</gene>
<evidence type="ECO:0000256" key="2">
    <source>
        <dbReference type="ARBA" id="ARBA00022676"/>
    </source>
</evidence>
<comment type="caution">
    <text evidence="8">The sequence shown here is derived from an EMBL/GenBank/DDBJ whole genome shotgun (WGS) entry which is preliminary data.</text>
</comment>
<evidence type="ECO:0000256" key="7">
    <source>
        <dbReference type="SAM" id="Phobius"/>
    </source>
</evidence>
<feature type="transmembrane region" description="Helical" evidence="7">
    <location>
        <begin position="330"/>
        <end position="354"/>
    </location>
</feature>